<dbReference type="EMBL" id="WJBH02000047">
    <property type="protein sequence ID" value="KAI9551113.1"/>
    <property type="molecule type" value="Genomic_DNA"/>
</dbReference>
<dbReference type="PANTHER" id="PTHR21694:SF18">
    <property type="entry name" value="COILED-COIL DOMAIN-CONTAINING PROTEIN 63"/>
    <property type="match status" value="1"/>
</dbReference>
<keyword evidence="9" id="KW-1185">Reference proteome</keyword>
<dbReference type="EMBL" id="WJBH02000035">
    <property type="protein sequence ID" value="KAI9551188.1"/>
    <property type="molecule type" value="Genomic_DNA"/>
</dbReference>
<dbReference type="Pfam" id="PF21773">
    <property type="entry name" value="ODAD1_CC"/>
    <property type="match status" value="1"/>
</dbReference>
<feature type="compositionally biased region" description="Polar residues" evidence="3">
    <location>
        <begin position="449"/>
        <end position="460"/>
    </location>
</feature>
<feature type="compositionally biased region" description="Polar residues" evidence="3">
    <location>
        <begin position="362"/>
        <end position="378"/>
    </location>
</feature>
<evidence type="ECO:0000259" key="4">
    <source>
        <dbReference type="Pfam" id="PF21773"/>
    </source>
</evidence>
<feature type="region of interest" description="Disordered" evidence="3">
    <location>
        <begin position="346"/>
        <end position="383"/>
    </location>
</feature>
<dbReference type="Proteomes" id="UP000820818">
    <property type="component" value="Unassembled WGS sequence"/>
</dbReference>
<evidence type="ECO:0000256" key="3">
    <source>
        <dbReference type="SAM" id="MobiDB-lite"/>
    </source>
</evidence>
<reference evidence="7" key="1">
    <citation type="submission" date="2022-05" db="EMBL/GenBank/DDBJ databases">
        <title>A multi-omics perspective on studying reproductive biology in Daphnia sinensis.</title>
        <authorList>
            <person name="Jia J."/>
        </authorList>
    </citation>
    <scope>NUCLEOTIDE SEQUENCE</scope>
    <source>
        <strain evidence="7">WSL</strain>
    </source>
</reference>
<feature type="coiled-coil region" evidence="2">
    <location>
        <begin position="23"/>
        <end position="130"/>
    </location>
</feature>
<accession>A0AAD5PMV3</accession>
<feature type="compositionally biased region" description="Basic and acidic residues" evidence="3">
    <location>
        <begin position="9"/>
        <end position="22"/>
    </location>
</feature>
<comment type="caution">
    <text evidence="7">The sequence shown here is derived from an EMBL/GenBank/DDBJ whole genome shotgun (WGS) entry which is preliminary data.</text>
</comment>
<proteinExistence type="predicted"/>
<sequence length="484" mass="56025">MAGVNRGGNTKDSKKKDKVADSLRDEMELVTAASLELQKLKRQLRQTRTDLNSSNISSRKTIQRQCKGIEMLEKEKADCEAKLSLIKASQKPPPAVHRLISKYHQALQLLEHVRQEFHFAKTELSDKEKKRSSAYRSSVTEVSTKSPQDKLDQVMLQYNKILAKNVQLRMQLEEMMKVKEEFIKNLKQLQNERSQVRIIVDRLYEENTTLFLQREEFRLVCTNIKLNLLREKLETTRIQGQRDLREYRRLLNNDEKLNSFLEMKNQERLCIDFTNRTNVHPTSDDHIAVKVVEEWRETLIAECGHCNFGEIVQQYLHNLEQGYVMYGLIAQKNNEIDRLEDEISDMEQSLEHRRSKSHQRSEPASSNSHLENRNSSIMRSPHKQDQELSIASQFVAKFQKILNSMELQITLTEQANPMYCDLPKMIEQCNLACTLLTERTTQLVASVTSTDSASNKQQSWDYPAIPPLATSRSSDSSGSCESTN</sequence>
<dbReference type="EMBL" id="WJBH02000045">
    <property type="protein sequence ID" value="KAI9551142.1"/>
    <property type="molecule type" value="Genomic_DNA"/>
</dbReference>
<gene>
    <name evidence="5" type="ORF">GHT06_004041</name>
    <name evidence="6" type="ORF">GHT06_004445</name>
    <name evidence="8" type="ORF">GHT06_004483</name>
    <name evidence="7" type="ORF">GHT06_005361</name>
</gene>
<evidence type="ECO:0000313" key="7">
    <source>
        <dbReference type="EMBL" id="KAI9551188.1"/>
    </source>
</evidence>
<feature type="region of interest" description="Disordered" evidence="3">
    <location>
        <begin position="449"/>
        <end position="484"/>
    </location>
</feature>
<evidence type="ECO:0000313" key="8">
    <source>
        <dbReference type="EMBL" id="KAI9551226.1"/>
    </source>
</evidence>
<protein>
    <recommendedName>
        <fullName evidence="4">ODAD1 central coiled coil region domain-containing protein</fullName>
    </recommendedName>
</protein>
<dbReference type="PANTHER" id="PTHR21694">
    <property type="entry name" value="COILED-COIL DOMAIN-CONTAINING PROTEIN 63"/>
    <property type="match status" value="1"/>
</dbReference>
<evidence type="ECO:0000313" key="6">
    <source>
        <dbReference type="EMBL" id="KAI9551142.1"/>
    </source>
</evidence>
<feature type="domain" description="ODAD1 central coiled coil region" evidence="4">
    <location>
        <begin position="148"/>
        <end position="409"/>
    </location>
</feature>
<dbReference type="InterPro" id="IPR049258">
    <property type="entry name" value="ODAD1_CC"/>
</dbReference>
<dbReference type="InterPro" id="IPR051876">
    <property type="entry name" value="ODA-DC/CCD"/>
</dbReference>
<dbReference type="AlphaFoldDB" id="A0AAD5PMV3"/>
<feature type="coiled-coil region" evidence="2">
    <location>
        <begin position="172"/>
        <end position="206"/>
    </location>
</feature>
<evidence type="ECO:0000256" key="1">
    <source>
        <dbReference type="ARBA" id="ARBA00023054"/>
    </source>
</evidence>
<feature type="compositionally biased region" description="Low complexity" evidence="3">
    <location>
        <begin position="471"/>
        <end position="484"/>
    </location>
</feature>
<feature type="region of interest" description="Disordered" evidence="3">
    <location>
        <begin position="1"/>
        <end position="22"/>
    </location>
</feature>
<evidence type="ECO:0000313" key="5">
    <source>
        <dbReference type="EMBL" id="KAI9551113.1"/>
    </source>
</evidence>
<evidence type="ECO:0000256" key="2">
    <source>
        <dbReference type="SAM" id="Coils"/>
    </source>
</evidence>
<evidence type="ECO:0000313" key="9">
    <source>
        <dbReference type="Proteomes" id="UP000820818"/>
    </source>
</evidence>
<organism evidence="7 9">
    <name type="scientific">Daphnia sinensis</name>
    <dbReference type="NCBI Taxonomy" id="1820382"/>
    <lineage>
        <taxon>Eukaryota</taxon>
        <taxon>Metazoa</taxon>
        <taxon>Ecdysozoa</taxon>
        <taxon>Arthropoda</taxon>
        <taxon>Crustacea</taxon>
        <taxon>Branchiopoda</taxon>
        <taxon>Diplostraca</taxon>
        <taxon>Cladocera</taxon>
        <taxon>Anomopoda</taxon>
        <taxon>Daphniidae</taxon>
        <taxon>Daphnia</taxon>
        <taxon>Daphnia similis group</taxon>
    </lineage>
</organism>
<name>A0AAD5PMV3_9CRUS</name>
<keyword evidence="1 2" id="KW-0175">Coiled coil</keyword>
<dbReference type="EMBL" id="WJBH02000028">
    <property type="protein sequence ID" value="KAI9551226.1"/>
    <property type="molecule type" value="Genomic_DNA"/>
</dbReference>